<dbReference type="Gene3D" id="3.40.109.10">
    <property type="entry name" value="NADH Oxidase"/>
    <property type="match status" value="1"/>
</dbReference>
<evidence type="ECO:0000259" key="1">
    <source>
        <dbReference type="Pfam" id="PF09918"/>
    </source>
</evidence>
<dbReference type="EMBL" id="CM001167">
    <property type="protein sequence ID" value="EGJ71774.1"/>
    <property type="molecule type" value="Genomic_DNA"/>
</dbReference>
<evidence type="ECO:0000313" key="3">
    <source>
        <dbReference type="Proteomes" id="UP000018439"/>
    </source>
</evidence>
<dbReference type="HOGENOM" id="CLU_111491_0_0_10"/>
<dbReference type="OrthoDB" id="5505478at2"/>
<sequence length="176" mass="19215">MILNERDNRKERALDVAYKMINAARTAPKTKGADLIETAIVTGENIQELSEEMLYLEYRGGKYQFDRDSANILQAECVVLIGTKEKAMGLNCGHCGFITCGSRSSEVLCVFNSVDVGIAVGSACAMAADMRVDTRVMFSAGLAAQKLNYLPGCSMLMAIPISISSKNPFFDRQPKK</sequence>
<name>F3ZQH9_9BACE</name>
<dbReference type="STRING" id="679937.Bcop_1582"/>
<dbReference type="SUPFAM" id="SSF55469">
    <property type="entry name" value="FMN-dependent nitroreductase-like"/>
    <property type="match status" value="1"/>
</dbReference>
<protein>
    <recommendedName>
        <fullName evidence="1">DUF2148 domain-containing protein</fullName>
    </recommendedName>
</protein>
<keyword evidence="3" id="KW-1185">Reference proteome</keyword>
<organism evidence="2 3">
    <name type="scientific">Bacteroides coprosuis DSM 18011</name>
    <dbReference type="NCBI Taxonomy" id="679937"/>
    <lineage>
        <taxon>Bacteria</taxon>
        <taxon>Pseudomonadati</taxon>
        <taxon>Bacteroidota</taxon>
        <taxon>Bacteroidia</taxon>
        <taxon>Bacteroidales</taxon>
        <taxon>Bacteroidaceae</taxon>
        <taxon>Bacteroides</taxon>
    </lineage>
</organism>
<dbReference type="Pfam" id="PF09918">
    <property type="entry name" value="DUF2148"/>
    <property type="match status" value="1"/>
</dbReference>
<dbReference type="eggNOG" id="COG4739">
    <property type="taxonomic scope" value="Bacteria"/>
</dbReference>
<reference evidence="2 3" key="1">
    <citation type="journal article" date="2011" name="Stand. Genomic Sci.">
        <title>Non-contiguous finished genome sequence of Bacteroides coprosuis type strain (PC139).</title>
        <authorList>
            <person name="Land M."/>
            <person name="Held B."/>
            <person name="Gronow S."/>
            <person name="Abt B."/>
            <person name="Lucas S."/>
            <person name="Del Rio T.G."/>
            <person name="Nolan M."/>
            <person name="Tice H."/>
            <person name="Cheng J.F."/>
            <person name="Pitluck S."/>
            <person name="Liolios K."/>
            <person name="Pagani I."/>
            <person name="Ivanova N."/>
            <person name="Mavromatis K."/>
            <person name="Mikhailova N."/>
            <person name="Pati A."/>
            <person name="Tapia R."/>
            <person name="Han C."/>
            <person name="Goodwin L."/>
            <person name="Chen A."/>
            <person name="Palaniappan K."/>
            <person name="Hauser L."/>
            <person name="Brambilla E.M."/>
            <person name="Rohde M."/>
            <person name="Goker M."/>
            <person name="Detter J.C."/>
            <person name="Woyke T."/>
            <person name="Bristow J."/>
            <person name="Eisen J.A."/>
            <person name="Markowitz V."/>
            <person name="Hugenholtz P."/>
            <person name="Kyrpides N.C."/>
            <person name="Klenk H.P."/>
            <person name="Lapidus A."/>
        </authorList>
    </citation>
    <scope>NUCLEOTIDE SEQUENCE</scope>
    <source>
        <strain evidence="2 3">DSM 18011</strain>
    </source>
</reference>
<dbReference type="InterPro" id="IPR019224">
    <property type="entry name" value="DUF2148"/>
</dbReference>
<dbReference type="GO" id="GO:0016491">
    <property type="term" value="F:oxidoreductase activity"/>
    <property type="evidence" value="ECO:0007669"/>
    <property type="project" value="InterPro"/>
</dbReference>
<dbReference type="InterPro" id="IPR000415">
    <property type="entry name" value="Nitroreductase-like"/>
</dbReference>
<dbReference type="AlphaFoldDB" id="F3ZQH9"/>
<accession>F3ZQH9</accession>
<proteinExistence type="predicted"/>
<feature type="domain" description="DUF2148" evidence="1">
    <location>
        <begin position="107"/>
        <end position="172"/>
    </location>
</feature>
<dbReference type="Proteomes" id="UP000018439">
    <property type="component" value="Chromosome"/>
</dbReference>
<gene>
    <name evidence="2" type="ORF">Bcop_1582</name>
</gene>
<dbReference type="PANTHER" id="PTHR40101">
    <property type="entry name" value="CONSERVED PROTEIN"/>
    <property type="match status" value="1"/>
</dbReference>
<dbReference type="PANTHER" id="PTHR40101:SF1">
    <property type="entry name" value="4FE-4S DOMAIN-CONTAINING PROTEIN"/>
    <property type="match status" value="1"/>
</dbReference>
<evidence type="ECO:0000313" key="2">
    <source>
        <dbReference type="EMBL" id="EGJ71774.1"/>
    </source>
</evidence>